<dbReference type="Proteomes" id="UP000316726">
    <property type="component" value="Chromosome 6"/>
</dbReference>
<dbReference type="GO" id="GO:0005737">
    <property type="term" value="C:cytoplasm"/>
    <property type="evidence" value="ECO:0007669"/>
    <property type="project" value="TreeGrafter"/>
</dbReference>
<name>A0A5B8MMA8_9CHLO</name>
<feature type="domain" description="GST N-terminal" evidence="1">
    <location>
        <begin position="2"/>
        <end position="81"/>
    </location>
</feature>
<keyword evidence="3" id="KW-1185">Reference proteome</keyword>
<dbReference type="EMBL" id="CP031039">
    <property type="protein sequence ID" value="QDZ21589.1"/>
    <property type="molecule type" value="Genomic_DNA"/>
</dbReference>
<evidence type="ECO:0000313" key="3">
    <source>
        <dbReference type="Proteomes" id="UP000316726"/>
    </source>
</evidence>
<proteinExistence type="predicted"/>
<sequence length="248" mass="27601">MSRFKFYTHTLCPYAARVGLTLREKGCAFEMVHVDLSNKPPWFRQVNPRGLVPALEVPGGTILVESLAICKWVDENVGGVDLMPAEEEPGGGMRRQEALDFVDNVADRIVSSGLAAVAGSGRSWGIGAKPEVSRMEEDLGRLERMLSATKGPFLAGSFLTLCDLAVFPFLERFDVALKVNGSGERDSIRGVNERVGQWMDEMAKRPSCVWAAANESLLLEAYREHGCLDFFDYTTYEESDLHPHWQRD</sequence>
<dbReference type="AlphaFoldDB" id="A0A5B8MMA8"/>
<dbReference type="Gene3D" id="3.40.30.10">
    <property type="entry name" value="Glutaredoxin"/>
    <property type="match status" value="1"/>
</dbReference>
<evidence type="ECO:0000259" key="1">
    <source>
        <dbReference type="PROSITE" id="PS50404"/>
    </source>
</evidence>
<dbReference type="InterPro" id="IPR050983">
    <property type="entry name" value="GST_Omega/HSP26"/>
</dbReference>
<dbReference type="InterPro" id="IPR036249">
    <property type="entry name" value="Thioredoxin-like_sf"/>
</dbReference>
<organism evidence="2 3">
    <name type="scientific">Chloropicon primus</name>
    <dbReference type="NCBI Taxonomy" id="1764295"/>
    <lineage>
        <taxon>Eukaryota</taxon>
        <taxon>Viridiplantae</taxon>
        <taxon>Chlorophyta</taxon>
        <taxon>Chloropicophyceae</taxon>
        <taxon>Chloropicales</taxon>
        <taxon>Chloropicaceae</taxon>
        <taxon>Chloropicon</taxon>
    </lineage>
</organism>
<dbReference type="GO" id="GO:0016740">
    <property type="term" value="F:transferase activity"/>
    <property type="evidence" value="ECO:0007669"/>
    <property type="project" value="UniProtKB-KW"/>
</dbReference>
<dbReference type="InterPro" id="IPR004045">
    <property type="entry name" value="Glutathione_S-Trfase_N"/>
</dbReference>
<dbReference type="InterPro" id="IPR036282">
    <property type="entry name" value="Glutathione-S-Trfase_C_sf"/>
</dbReference>
<dbReference type="SFLD" id="SFLDS00019">
    <property type="entry name" value="Glutathione_Transferase_(cytos"/>
    <property type="match status" value="1"/>
</dbReference>
<dbReference type="SUPFAM" id="SSF47616">
    <property type="entry name" value="GST C-terminal domain-like"/>
    <property type="match status" value="1"/>
</dbReference>
<dbReference type="Pfam" id="PF13409">
    <property type="entry name" value="GST_N_2"/>
    <property type="match status" value="1"/>
</dbReference>
<dbReference type="STRING" id="1764295.A0A5B8MMA8"/>
<dbReference type="OrthoDB" id="4951845at2759"/>
<dbReference type="PROSITE" id="PS50404">
    <property type="entry name" value="GST_NTER"/>
    <property type="match status" value="1"/>
</dbReference>
<dbReference type="Pfam" id="PF13410">
    <property type="entry name" value="GST_C_2"/>
    <property type="match status" value="1"/>
</dbReference>
<evidence type="ECO:0000313" key="2">
    <source>
        <dbReference type="EMBL" id="QDZ21589.1"/>
    </source>
</evidence>
<gene>
    <name evidence="2" type="ORF">A3770_06p41070</name>
</gene>
<accession>A0A5B8MMA8</accession>
<dbReference type="PANTHER" id="PTHR43968">
    <property type="match status" value="1"/>
</dbReference>
<dbReference type="Gene3D" id="1.20.1050.10">
    <property type="match status" value="1"/>
</dbReference>
<dbReference type="SFLD" id="SFLDG00358">
    <property type="entry name" value="Main_(cytGST)"/>
    <property type="match status" value="1"/>
</dbReference>
<reference evidence="2 3" key="1">
    <citation type="submission" date="2018-07" db="EMBL/GenBank/DDBJ databases">
        <title>The complete nuclear genome of the prasinophyte Chloropicon primus (CCMP1205).</title>
        <authorList>
            <person name="Pombert J.-F."/>
            <person name="Otis C."/>
            <person name="Turmel M."/>
            <person name="Lemieux C."/>
        </authorList>
    </citation>
    <scope>NUCLEOTIDE SEQUENCE [LARGE SCALE GENOMIC DNA]</scope>
    <source>
        <strain evidence="2 3">CCMP1205</strain>
    </source>
</reference>
<dbReference type="InterPro" id="IPR040079">
    <property type="entry name" value="Glutathione_S-Trfase"/>
</dbReference>
<protein>
    <submittedName>
        <fullName evidence="2">Glutathione S-transferase</fullName>
    </submittedName>
</protein>
<dbReference type="SUPFAM" id="SSF52833">
    <property type="entry name" value="Thioredoxin-like"/>
    <property type="match status" value="1"/>
</dbReference>
<keyword evidence="2" id="KW-0808">Transferase</keyword>
<dbReference type="PANTHER" id="PTHR43968:SF14">
    <property type="entry name" value="GLUTATHIONE S-TRANSFERASE"/>
    <property type="match status" value="1"/>
</dbReference>